<dbReference type="AlphaFoldDB" id="A0A1D8KA60"/>
<sequence length="71" mass="7317">MGDLFDGVEAGGLSPAPAAAASGLPPGAVRELVMAELARPAPRAGYIRGLAIPERDPRAHARLMELARSLD</sequence>
<name>A0A1D8KA60_9GAMM</name>
<proteinExistence type="predicted"/>
<dbReference type="KEGG" id="aaeo:BJI67_12925"/>
<gene>
    <name evidence="1" type="ORF">BJI67_12925</name>
</gene>
<keyword evidence="2" id="KW-1185">Reference proteome</keyword>
<reference evidence="1 2" key="1">
    <citation type="submission" date="2016-09" db="EMBL/GenBank/DDBJ databases">
        <title>Acidihalobacter prosperus V6 (DSM14174).</title>
        <authorList>
            <person name="Khaleque H.N."/>
            <person name="Ramsay J.P."/>
            <person name="Murphy R.J.T."/>
            <person name="Kaksonen A.H."/>
            <person name="Boxall N.J."/>
            <person name="Watkin E.L.J."/>
        </authorList>
    </citation>
    <scope>NUCLEOTIDE SEQUENCE [LARGE SCALE GENOMIC DNA]</scope>
    <source>
        <strain evidence="1 2">V6</strain>
    </source>
</reference>
<protein>
    <submittedName>
        <fullName evidence="1">Uncharacterized protein</fullName>
    </submittedName>
</protein>
<accession>A0A1D8KA60</accession>
<organism evidence="1 2">
    <name type="scientific">Acidihalobacter aeolianus</name>
    <dbReference type="NCBI Taxonomy" id="2792603"/>
    <lineage>
        <taxon>Bacteria</taxon>
        <taxon>Pseudomonadati</taxon>
        <taxon>Pseudomonadota</taxon>
        <taxon>Gammaproteobacteria</taxon>
        <taxon>Chromatiales</taxon>
        <taxon>Ectothiorhodospiraceae</taxon>
        <taxon>Acidihalobacter</taxon>
    </lineage>
</organism>
<dbReference type="EMBL" id="CP017448">
    <property type="protein sequence ID" value="AOV17835.1"/>
    <property type="molecule type" value="Genomic_DNA"/>
</dbReference>
<evidence type="ECO:0000313" key="1">
    <source>
        <dbReference type="EMBL" id="AOV17835.1"/>
    </source>
</evidence>
<evidence type="ECO:0000313" key="2">
    <source>
        <dbReference type="Proteomes" id="UP000095342"/>
    </source>
</evidence>
<dbReference type="Proteomes" id="UP000095342">
    <property type="component" value="Chromosome"/>
</dbReference>